<dbReference type="CDD" id="cd00146">
    <property type="entry name" value="PKD"/>
    <property type="match status" value="1"/>
</dbReference>
<dbReference type="InterPro" id="IPR026341">
    <property type="entry name" value="T9SS_type_B"/>
</dbReference>
<dbReference type="RefSeq" id="WP_311535817.1">
    <property type="nucleotide sequence ID" value="NZ_JAVRHQ010000022.1"/>
</dbReference>
<gene>
    <name evidence="3" type="ORF">RM553_15285</name>
</gene>
<feature type="chain" id="PRO_5045213387" evidence="1">
    <location>
        <begin position="20"/>
        <end position="893"/>
    </location>
</feature>
<keyword evidence="1" id="KW-0732">Signal</keyword>
<dbReference type="EMBL" id="JAVRHQ010000022">
    <property type="protein sequence ID" value="MDT0644199.1"/>
    <property type="molecule type" value="Genomic_DNA"/>
</dbReference>
<accession>A0ABU3CCY6</accession>
<evidence type="ECO:0000313" key="3">
    <source>
        <dbReference type="EMBL" id="MDT0644199.1"/>
    </source>
</evidence>
<evidence type="ECO:0000256" key="1">
    <source>
        <dbReference type="SAM" id="SignalP"/>
    </source>
</evidence>
<dbReference type="Gene3D" id="2.60.40.10">
    <property type="entry name" value="Immunoglobulins"/>
    <property type="match status" value="1"/>
</dbReference>
<dbReference type="InterPro" id="IPR000601">
    <property type="entry name" value="PKD_dom"/>
</dbReference>
<evidence type="ECO:0000313" key="4">
    <source>
        <dbReference type="Proteomes" id="UP001262889"/>
    </source>
</evidence>
<evidence type="ECO:0000259" key="2">
    <source>
        <dbReference type="PROSITE" id="PS50093"/>
    </source>
</evidence>
<keyword evidence="4" id="KW-1185">Reference proteome</keyword>
<dbReference type="InterPro" id="IPR035986">
    <property type="entry name" value="PKD_dom_sf"/>
</dbReference>
<protein>
    <submittedName>
        <fullName evidence="3">T9SS type B sorting domain-containing protein</fullName>
    </submittedName>
</protein>
<feature type="domain" description="PKD" evidence="2">
    <location>
        <begin position="226"/>
        <end position="289"/>
    </location>
</feature>
<name>A0ABU3CCY6_9FLAO</name>
<dbReference type="PROSITE" id="PS50093">
    <property type="entry name" value="PKD"/>
    <property type="match status" value="1"/>
</dbReference>
<dbReference type="SUPFAM" id="SSF49299">
    <property type="entry name" value="PKD domain"/>
    <property type="match status" value="1"/>
</dbReference>
<dbReference type="InterPro" id="IPR013783">
    <property type="entry name" value="Ig-like_fold"/>
</dbReference>
<feature type="signal peptide" evidence="1">
    <location>
        <begin position="1"/>
        <end position="19"/>
    </location>
</feature>
<organism evidence="3 4">
    <name type="scientific">Autumnicola tepida</name>
    <dbReference type="NCBI Taxonomy" id="3075595"/>
    <lineage>
        <taxon>Bacteria</taxon>
        <taxon>Pseudomonadati</taxon>
        <taxon>Bacteroidota</taxon>
        <taxon>Flavobacteriia</taxon>
        <taxon>Flavobacteriales</taxon>
        <taxon>Flavobacteriaceae</taxon>
        <taxon>Autumnicola</taxon>
    </lineage>
</organism>
<dbReference type="NCBIfam" id="TIGR04131">
    <property type="entry name" value="Bac_Flav_CTERM"/>
    <property type="match status" value="1"/>
</dbReference>
<reference evidence="3 4" key="1">
    <citation type="submission" date="2023-09" db="EMBL/GenBank/DDBJ databases">
        <authorList>
            <person name="Rey-Velasco X."/>
        </authorList>
    </citation>
    <scope>NUCLEOTIDE SEQUENCE [LARGE SCALE GENOMIC DNA]</scope>
    <source>
        <strain evidence="3 4">F363</strain>
    </source>
</reference>
<comment type="caution">
    <text evidence="3">The sequence shown here is derived from an EMBL/GenBank/DDBJ whole genome shotgun (WGS) entry which is preliminary data.</text>
</comment>
<dbReference type="Proteomes" id="UP001262889">
    <property type="component" value="Unassembled WGS sequence"/>
</dbReference>
<sequence>MAKILLLLCILLFALHGRAQTILTHNTCGPVVKTTNHSCKWSNIYWGRDFRLEDFGVTSDEELVIETGEVGLSYASWGTTIQFNIYKIDDNFPASFAESDLLGSSQEVQVWVHDTNPPETIRIDFENPVVIPADVEHILVEVKKGVIPNADGIAHVAGTREDTGTSWYRGCIAGEDYVDAEETNEYYNYPTSDYNFFINAIGRQRSNTKPFYIYPKNFCTSRFSEFSVTNSSEVKNIDWDFGDPGSGASNTSSALTPVHEYEDEGVYTVSAEITANSGKTYHISEEVNVSHAPEAFPLEDAYLCTPEEGFANANSFIIDDIAATIAGDQENVELHYVDEDGQLLEYPIPAYSREYVAQQEEITVRINYIGKPCCYKEETMKIFLQEPPSYEIADLVVCDENSGFAHFDLNEVKEKLNETYEDLSISFFDSDNLEISDAEITGYQNKTINKETITASIKQEHGCEVFQDFDLVVQASPVANPLEDLVGCDKDGDGFSEYFNTGAIAAQVTQDQTQTSLSYFDSDGNQLDELPNPYTNIRKDEDFIIIRITDTISGCYSEVRQNLKTSSKPAVNTPADIYACDEGNGFAHFDTSEITENITGGHNDLEISFYDEDGHELNNFVSSGFSNSVAYEQPIIAIIENRNNKSCATEVSFKLITSSPPEIALENQYEICSMGETLTLQANPAYSSWTWFGPEGNIISEETSVILTAEGVYGLSVLEEKNGVICENYKEFELVHSEAPLIEDIIFSHFSEDSDIEIIASGDGIFEYSIDGVNFQPFNIFPEVAGGTYNIIVQDINGCGEVSKKINLMNYPRFFTPNNDGYNDRWNIQGLTNTANTVILIYDRYGKLLKQLAPGDAGWDGTFNGRVMQSDDYWFRIHLEENINYSGHFSIIR</sequence>
<dbReference type="Pfam" id="PF13585">
    <property type="entry name" value="CHU_C"/>
    <property type="match status" value="1"/>
</dbReference>
<dbReference type="Pfam" id="PF18911">
    <property type="entry name" value="PKD_4"/>
    <property type="match status" value="1"/>
</dbReference>
<proteinExistence type="predicted"/>